<gene>
    <name evidence="2" type="ORF">AAHA92_05776</name>
</gene>
<sequence>MRHLERQKAKIRGSLSCEGIITLIATCVGVDVDALIPLAGEMAITLDVLQATRFWRNDRDRQGFFLQKAGDHFPIPDAQNTYVNGWTYRDNWLMNRPVHQHIIATTPRRGWQTTRVFPLNTPLRNHDVQRPVMPDQHDEEPERLEVAIQEEDIGGRPEGHNSGEGSSRGGRRRTRGQTVEGELEEIRREMQELRMSIYEIRNDHNARWETYTQHRLDDLRWQTNQNAHWAQYYADRVEDRQNWNEQRQEDRDERREDREWRQQMQNAWNSHFPPQPPQ</sequence>
<feature type="region of interest" description="Disordered" evidence="1">
    <location>
        <begin position="241"/>
        <end position="278"/>
    </location>
</feature>
<name>A0ABD1I3I5_SALDI</name>
<reference evidence="2 3" key="1">
    <citation type="submission" date="2024-06" db="EMBL/GenBank/DDBJ databases">
        <title>A chromosome level genome sequence of Diviner's sage (Salvia divinorum).</title>
        <authorList>
            <person name="Ford S.A."/>
            <person name="Ro D.-K."/>
            <person name="Ness R.W."/>
            <person name="Phillips M.A."/>
        </authorList>
    </citation>
    <scope>NUCLEOTIDE SEQUENCE [LARGE SCALE GENOMIC DNA]</scope>
    <source>
        <strain evidence="2">SAF-2024a</strain>
        <tissue evidence="2">Leaf</tissue>
    </source>
</reference>
<proteinExistence type="predicted"/>
<evidence type="ECO:0000313" key="2">
    <source>
        <dbReference type="EMBL" id="KAL1563290.1"/>
    </source>
</evidence>
<keyword evidence="3" id="KW-1185">Reference proteome</keyword>
<feature type="compositionally biased region" description="Basic and acidic residues" evidence="1">
    <location>
        <begin position="241"/>
        <end position="261"/>
    </location>
</feature>
<dbReference type="EMBL" id="JBEAFC010000003">
    <property type="protein sequence ID" value="KAL1563290.1"/>
    <property type="molecule type" value="Genomic_DNA"/>
</dbReference>
<feature type="region of interest" description="Disordered" evidence="1">
    <location>
        <begin position="150"/>
        <end position="181"/>
    </location>
</feature>
<accession>A0ABD1I3I5</accession>
<comment type="caution">
    <text evidence="2">The sequence shown here is derived from an EMBL/GenBank/DDBJ whole genome shotgun (WGS) entry which is preliminary data.</text>
</comment>
<evidence type="ECO:0000256" key="1">
    <source>
        <dbReference type="SAM" id="MobiDB-lite"/>
    </source>
</evidence>
<dbReference type="AlphaFoldDB" id="A0ABD1I3I5"/>
<dbReference type="Proteomes" id="UP001567538">
    <property type="component" value="Unassembled WGS sequence"/>
</dbReference>
<organism evidence="2 3">
    <name type="scientific">Salvia divinorum</name>
    <name type="common">Maria pastora</name>
    <name type="synonym">Diviner's sage</name>
    <dbReference type="NCBI Taxonomy" id="28513"/>
    <lineage>
        <taxon>Eukaryota</taxon>
        <taxon>Viridiplantae</taxon>
        <taxon>Streptophyta</taxon>
        <taxon>Embryophyta</taxon>
        <taxon>Tracheophyta</taxon>
        <taxon>Spermatophyta</taxon>
        <taxon>Magnoliopsida</taxon>
        <taxon>eudicotyledons</taxon>
        <taxon>Gunneridae</taxon>
        <taxon>Pentapetalae</taxon>
        <taxon>asterids</taxon>
        <taxon>lamiids</taxon>
        <taxon>Lamiales</taxon>
        <taxon>Lamiaceae</taxon>
        <taxon>Nepetoideae</taxon>
        <taxon>Mentheae</taxon>
        <taxon>Salviinae</taxon>
        <taxon>Salvia</taxon>
        <taxon>Salvia subgen. Calosphace</taxon>
    </lineage>
</organism>
<evidence type="ECO:0000313" key="3">
    <source>
        <dbReference type="Proteomes" id="UP001567538"/>
    </source>
</evidence>
<protein>
    <submittedName>
        <fullName evidence="2">Uncharacterized protein</fullName>
    </submittedName>
</protein>